<evidence type="ECO:0000313" key="1">
    <source>
        <dbReference type="EMBL" id="KAI0045760.1"/>
    </source>
</evidence>
<proteinExistence type="predicted"/>
<accession>A0ACB8RPA3</accession>
<name>A0ACB8RPA3_9AGAM</name>
<evidence type="ECO:0000313" key="2">
    <source>
        <dbReference type="Proteomes" id="UP000814033"/>
    </source>
</evidence>
<dbReference type="EMBL" id="MU275942">
    <property type="protein sequence ID" value="KAI0045760.1"/>
    <property type="molecule type" value="Genomic_DNA"/>
</dbReference>
<reference evidence="1" key="2">
    <citation type="journal article" date="2022" name="New Phytol.">
        <title>Evolutionary transition to the ectomycorrhizal habit in the genomes of a hyperdiverse lineage of mushroom-forming fungi.</title>
        <authorList>
            <person name="Looney B."/>
            <person name="Miyauchi S."/>
            <person name="Morin E."/>
            <person name="Drula E."/>
            <person name="Courty P.E."/>
            <person name="Kohler A."/>
            <person name="Kuo A."/>
            <person name="LaButti K."/>
            <person name="Pangilinan J."/>
            <person name="Lipzen A."/>
            <person name="Riley R."/>
            <person name="Andreopoulos W."/>
            <person name="He G."/>
            <person name="Johnson J."/>
            <person name="Nolan M."/>
            <person name="Tritt A."/>
            <person name="Barry K.W."/>
            <person name="Grigoriev I.V."/>
            <person name="Nagy L.G."/>
            <person name="Hibbett D."/>
            <person name="Henrissat B."/>
            <person name="Matheny P.B."/>
            <person name="Labbe J."/>
            <person name="Martin F.M."/>
        </authorList>
    </citation>
    <scope>NUCLEOTIDE SEQUENCE</scope>
    <source>
        <strain evidence="1">FP105234-sp</strain>
    </source>
</reference>
<gene>
    <name evidence="1" type="ORF">FA95DRAFT_1560813</name>
</gene>
<comment type="caution">
    <text evidence="1">The sequence shown here is derived from an EMBL/GenBank/DDBJ whole genome shotgun (WGS) entry which is preliminary data.</text>
</comment>
<reference evidence="1" key="1">
    <citation type="submission" date="2021-02" db="EMBL/GenBank/DDBJ databases">
        <authorList>
            <consortium name="DOE Joint Genome Institute"/>
            <person name="Ahrendt S."/>
            <person name="Looney B.P."/>
            <person name="Miyauchi S."/>
            <person name="Morin E."/>
            <person name="Drula E."/>
            <person name="Courty P.E."/>
            <person name="Chicoki N."/>
            <person name="Fauchery L."/>
            <person name="Kohler A."/>
            <person name="Kuo A."/>
            <person name="Labutti K."/>
            <person name="Pangilinan J."/>
            <person name="Lipzen A."/>
            <person name="Riley R."/>
            <person name="Andreopoulos W."/>
            <person name="He G."/>
            <person name="Johnson J."/>
            <person name="Barry K.W."/>
            <person name="Grigoriev I.V."/>
            <person name="Nagy L."/>
            <person name="Hibbett D."/>
            <person name="Henrissat B."/>
            <person name="Matheny P.B."/>
            <person name="Labbe J."/>
            <person name="Martin F."/>
        </authorList>
    </citation>
    <scope>NUCLEOTIDE SEQUENCE</scope>
    <source>
        <strain evidence="1">FP105234-sp</strain>
    </source>
</reference>
<sequence length="171" mass="18725">MTASWDPSNLAAAQAARARAVGLAMRARLGWEKKHRGWMLDECEGESETTPKSAMRIHPDSRRICALVGACRLRSPTSSGRLAVRALTSAFRLDTPNSPRPLLQVASREAGTDRRRRLCRRRKCRCAASMGIQSDFADAIAESGRPAWRCAYCNNGLQEHGCDSEGDAAIP</sequence>
<keyword evidence="2" id="KW-1185">Reference proteome</keyword>
<protein>
    <submittedName>
        <fullName evidence="1">Uncharacterized protein</fullName>
    </submittedName>
</protein>
<organism evidence="1 2">
    <name type="scientific">Auriscalpium vulgare</name>
    <dbReference type="NCBI Taxonomy" id="40419"/>
    <lineage>
        <taxon>Eukaryota</taxon>
        <taxon>Fungi</taxon>
        <taxon>Dikarya</taxon>
        <taxon>Basidiomycota</taxon>
        <taxon>Agaricomycotina</taxon>
        <taxon>Agaricomycetes</taxon>
        <taxon>Russulales</taxon>
        <taxon>Auriscalpiaceae</taxon>
        <taxon>Auriscalpium</taxon>
    </lineage>
</organism>
<dbReference type="Proteomes" id="UP000814033">
    <property type="component" value="Unassembled WGS sequence"/>
</dbReference>